<dbReference type="AlphaFoldDB" id="A0A397U0N2"/>
<evidence type="ECO:0000313" key="1">
    <source>
        <dbReference type="EMBL" id="RIB02349.1"/>
    </source>
</evidence>
<keyword evidence="2" id="KW-1185">Reference proteome</keyword>
<reference evidence="1 2" key="1">
    <citation type="submission" date="2018-06" db="EMBL/GenBank/DDBJ databases">
        <title>Comparative genomics reveals the genomic features of Rhizophagus irregularis, R. cerebriforme, R. diaphanum and Gigaspora rosea, and their symbiotic lifestyle signature.</title>
        <authorList>
            <person name="Morin E."/>
            <person name="San Clemente H."/>
            <person name="Chen E.C.H."/>
            <person name="De La Providencia I."/>
            <person name="Hainaut M."/>
            <person name="Kuo A."/>
            <person name="Kohler A."/>
            <person name="Murat C."/>
            <person name="Tang N."/>
            <person name="Roy S."/>
            <person name="Loubradou J."/>
            <person name="Henrissat B."/>
            <person name="Grigoriev I.V."/>
            <person name="Corradi N."/>
            <person name="Roux C."/>
            <person name="Martin F.M."/>
        </authorList>
    </citation>
    <scope>NUCLEOTIDE SEQUENCE [LARGE SCALE GENOMIC DNA]</scope>
    <source>
        <strain evidence="1 2">DAOM 194757</strain>
    </source>
</reference>
<dbReference type="Proteomes" id="UP000266673">
    <property type="component" value="Unassembled WGS sequence"/>
</dbReference>
<sequence>MSGSKRKTRSLKRNIEEESVVWKPFIKTLEKPIVPNHLLEYLHDEWQISAELPHSAEEQLDFYLRDFDILILNTASFKSYKKATPFTDMDEYTRRVFDYLIFGKPDLHNDQLPNKHSMQGVKFRILAEGKKTRIGSKADGFNYSISVMEIVGRGIYLEERYPGSLCQQGC</sequence>
<dbReference type="OrthoDB" id="2374747at2759"/>
<proteinExistence type="predicted"/>
<gene>
    <name evidence="1" type="ORF">C2G38_2255652</name>
</gene>
<protein>
    <submittedName>
        <fullName evidence="1">Uncharacterized protein</fullName>
    </submittedName>
</protein>
<dbReference type="EMBL" id="QKWP01002726">
    <property type="protein sequence ID" value="RIB02349.1"/>
    <property type="molecule type" value="Genomic_DNA"/>
</dbReference>
<organism evidence="1 2">
    <name type="scientific">Gigaspora rosea</name>
    <dbReference type="NCBI Taxonomy" id="44941"/>
    <lineage>
        <taxon>Eukaryota</taxon>
        <taxon>Fungi</taxon>
        <taxon>Fungi incertae sedis</taxon>
        <taxon>Mucoromycota</taxon>
        <taxon>Glomeromycotina</taxon>
        <taxon>Glomeromycetes</taxon>
        <taxon>Diversisporales</taxon>
        <taxon>Gigasporaceae</taxon>
        <taxon>Gigaspora</taxon>
    </lineage>
</organism>
<accession>A0A397U0N2</accession>
<evidence type="ECO:0000313" key="2">
    <source>
        <dbReference type="Proteomes" id="UP000266673"/>
    </source>
</evidence>
<comment type="caution">
    <text evidence="1">The sequence shown here is derived from an EMBL/GenBank/DDBJ whole genome shotgun (WGS) entry which is preliminary data.</text>
</comment>
<name>A0A397U0N2_9GLOM</name>